<dbReference type="Gene3D" id="1.10.287.70">
    <property type="match status" value="1"/>
</dbReference>
<sequence>MVMCEGMSDPADFTGYQVALWREIATDLGLQETKDWVFSCVDWNMMLEDLANANGSCSFGAAGVEVISANIDLGFKFSWPIYKSGYHILVAAADDGGVWSFTQAFHWSVWLLLGVTAIGVSLLITAVECMTHGNKVNKRGLRGWSWYTTAKLVQNTVQVGDPHTWASKVLVLGYAALTVVMVHLFTASTAGIMTAKNLANDIKGVDDLAGKTVQTWEGYMTSLRDTSYDAVGLPWDTNADTAAFVDNLRSHRYQALVLDTATIMDMASHAEHCDLFPVGGAFQTFDLSIAFPPDAPDGLISNVSTSMVRLQKVQSWMSWRGSSCMAKQWAKWQTFTARGWTMHTHAQTRYQMMPLGGNALTL</sequence>
<dbReference type="InterPro" id="IPR015683">
    <property type="entry name" value="Ionotropic_Glu_rcpt"/>
</dbReference>
<keyword evidence="8" id="KW-0325">Glycoprotein</keyword>
<feature type="domain" description="Ionotropic glutamate receptor C-terminal" evidence="12">
    <location>
        <begin position="106"/>
        <end position="274"/>
    </location>
</feature>
<evidence type="ECO:0000256" key="4">
    <source>
        <dbReference type="ARBA" id="ARBA00022989"/>
    </source>
</evidence>
<keyword evidence="14" id="KW-1185">Reference proteome</keyword>
<name>A0ABY8UA58_TETOB</name>
<dbReference type="PANTHER" id="PTHR18966">
    <property type="entry name" value="IONOTROPIC GLUTAMATE RECEPTOR"/>
    <property type="match status" value="1"/>
</dbReference>
<dbReference type="Gene3D" id="3.40.190.10">
    <property type="entry name" value="Periplasmic binding protein-like II"/>
    <property type="match status" value="1"/>
</dbReference>
<evidence type="ECO:0000256" key="11">
    <source>
        <dbReference type="SAM" id="Phobius"/>
    </source>
</evidence>
<evidence type="ECO:0000256" key="8">
    <source>
        <dbReference type="ARBA" id="ARBA00023180"/>
    </source>
</evidence>
<keyword evidence="4 11" id="KW-1133">Transmembrane helix</keyword>
<reference evidence="13 14" key="1">
    <citation type="submission" date="2023-05" db="EMBL/GenBank/DDBJ databases">
        <title>A 100% complete, gapless, phased diploid assembly of the Scenedesmus obliquus UTEX 3031 genome.</title>
        <authorList>
            <person name="Biondi T.C."/>
            <person name="Hanschen E.R."/>
            <person name="Kwon T."/>
            <person name="Eng W."/>
            <person name="Kruse C.P.S."/>
            <person name="Koehler S.I."/>
            <person name="Kunde Y."/>
            <person name="Gleasner C.D."/>
            <person name="You Mak K.T."/>
            <person name="Polle J."/>
            <person name="Hovde B.T."/>
            <person name="Starkenburg S.R."/>
        </authorList>
    </citation>
    <scope>NUCLEOTIDE SEQUENCE [LARGE SCALE GENOMIC DNA]</scope>
    <source>
        <strain evidence="13 14">DOE0152z</strain>
    </source>
</reference>
<keyword evidence="2" id="KW-0813">Transport</keyword>
<dbReference type="EMBL" id="CP126216">
    <property type="protein sequence ID" value="WIA18265.1"/>
    <property type="molecule type" value="Genomic_DNA"/>
</dbReference>
<keyword evidence="9" id="KW-1071">Ligand-gated ion channel</keyword>
<dbReference type="Pfam" id="PF00060">
    <property type="entry name" value="Lig_chan"/>
    <property type="match status" value="1"/>
</dbReference>
<protein>
    <recommendedName>
        <fullName evidence="12">Ionotropic glutamate receptor C-terminal domain-containing protein</fullName>
    </recommendedName>
</protein>
<dbReference type="Proteomes" id="UP001244341">
    <property type="component" value="Chromosome 9b"/>
</dbReference>
<comment type="subcellular location">
    <subcellularLocation>
        <location evidence="1">Membrane</location>
        <topology evidence="1">Multi-pass membrane protein</topology>
    </subcellularLocation>
</comment>
<keyword evidence="7" id="KW-0675">Receptor</keyword>
<evidence type="ECO:0000256" key="2">
    <source>
        <dbReference type="ARBA" id="ARBA00022448"/>
    </source>
</evidence>
<feature type="transmembrane region" description="Helical" evidence="11">
    <location>
        <begin position="109"/>
        <end position="127"/>
    </location>
</feature>
<keyword evidence="6 11" id="KW-0472">Membrane</keyword>
<keyword evidence="10" id="KW-0407">Ion channel</keyword>
<proteinExistence type="predicted"/>
<evidence type="ECO:0000256" key="3">
    <source>
        <dbReference type="ARBA" id="ARBA00022692"/>
    </source>
</evidence>
<feature type="transmembrane region" description="Helical" evidence="11">
    <location>
        <begin position="171"/>
        <end position="193"/>
    </location>
</feature>
<accession>A0ABY8UA58</accession>
<evidence type="ECO:0000313" key="13">
    <source>
        <dbReference type="EMBL" id="WIA18265.1"/>
    </source>
</evidence>
<keyword evidence="3 11" id="KW-0812">Transmembrane</keyword>
<keyword evidence="5" id="KW-0406">Ion transport</keyword>
<evidence type="ECO:0000256" key="9">
    <source>
        <dbReference type="ARBA" id="ARBA00023286"/>
    </source>
</evidence>
<dbReference type="SUPFAM" id="SSF53850">
    <property type="entry name" value="Periplasmic binding protein-like II"/>
    <property type="match status" value="1"/>
</dbReference>
<evidence type="ECO:0000256" key="1">
    <source>
        <dbReference type="ARBA" id="ARBA00004141"/>
    </source>
</evidence>
<evidence type="ECO:0000259" key="12">
    <source>
        <dbReference type="Pfam" id="PF00060"/>
    </source>
</evidence>
<gene>
    <name evidence="13" type="ORF">OEZ85_009732</name>
</gene>
<evidence type="ECO:0000256" key="6">
    <source>
        <dbReference type="ARBA" id="ARBA00023136"/>
    </source>
</evidence>
<evidence type="ECO:0000256" key="10">
    <source>
        <dbReference type="ARBA" id="ARBA00023303"/>
    </source>
</evidence>
<evidence type="ECO:0000256" key="7">
    <source>
        <dbReference type="ARBA" id="ARBA00023170"/>
    </source>
</evidence>
<evidence type="ECO:0000256" key="5">
    <source>
        <dbReference type="ARBA" id="ARBA00023065"/>
    </source>
</evidence>
<organism evidence="13 14">
    <name type="scientific">Tetradesmus obliquus</name>
    <name type="common">Green alga</name>
    <name type="synonym">Acutodesmus obliquus</name>
    <dbReference type="NCBI Taxonomy" id="3088"/>
    <lineage>
        <taxon>Eukaryota</taxon>
        <taxon>Viridiplantae</taxon>
        <taxon>Chlorophyta</taxon>
        <taxon>core chlorophytes</taxon>
        <taxon>Chlorophyceae</taxon>
        <taxon>CS clade</taxon>
        <taxon>Sphaeropleales</taxon>
        <taxon>Scenedesmaceae</taxon>
        <taxon>Tetradesmus</taxon>
    </lineage>
</organism>
<dbReference type="InterPro" id="IPR001320">
    <property type="entry name" value="Iontro_rcpt_C"/>
</dbReference>
<evidence type="ECO:0000313" key="14">
    <source>
        <dbReference type="Proteomes" id="UP001244341"/>
    </source>
</evidence>